<gene>
    <name evidence="2" type="ORF">LZC95_14575</name>
</gene>
<reference evidence="2 3" key="1">
    <citation type="submission" date="2021-12" db="EMBL/GenBank/DDBJ databases">
        <title>Discovery of the Pendulisporaceae a myxobacterial family with distinct sporulation behavior and unique specialized metabolism.</title>
        <authorList>
            <person name="Garcia R."/>
            <person name="Popoff A."/>
            <person name="Bader C.D."/>
            <person name="Loehr J."/>
            <person name="Walesch S."/>
            <person name="Walt C."/>
            <person name="Boldt J."/>
            <person name="Bunk B."/>
            <person name="Haeckl F.J.F.P.J."/>
            <person name="Gunesch A.P."/>
            <person name="Birkelbach J."/>
            <person name="Nuebel U."/>
            <person name="Pietschmann T."/>
            <person name="Bach T."/>
            <person name="Mueller R."/>
        </authorList>
    </citation>
    <scope>NUCLEOTIDE SEQUENCE [LARGE SCALE GENOMIC DNA]</scope>
    <source>
        <strain evidence="2 3">MSr12523</strain>
    </source>
</reference>
<organism evidence="2 3">
    <name type="scientific">Pendulispora brunnea</name>
    <dbReference type="NCBI Taxonomy" id="2905690"/>
    <lineage>
        <taxon>Bacteria</taxon>
        <taxon>Pseudomonadati</taxon>
        <taxon>Myxococcota</taxon>
        <taxon>Myxococcia</taxon>
        <taxon>Myxococcales</taxon>
        <taxon>Sorangiineae</taxon>
        <taxon>Pendulisporaceae</taxon>
        <taxon>Pendulispora</taxon>
    </lineage>
</organism>
<dbReference type="EMBL" id="CP089982">
    <property type="protein sequence ID" value="WXA98053.1"/>
    <property type="molecule type" value="Genomic_DNA"/>
</dbReference>
<dbReference type="Pfam" id="PF24719">
    <property type="entry name" value="Imm33-like"/>
    <property type="match status" value="1"/>
</dbReference>
<proteinExistence type="predicted"/>
<keyword evidence="3" id="KW-1185">Reference proteome</keyword>
<protein>
    <recommendedName>
        <fullName evidence="1">Imm33-like domain-containing protein</fullName>
    </recommendedName>
</protein>
<evidence type="ECO:0000313" key="3">
    <source>
        <dbReference type="Proteomes" id="UP001379533"/>
    </source>
</evidence>
<accession>A0ABZ2KHA1</accession>
<feature type="domain" description="Imm33-like" evidence="1">
    <location>
        <begin position="99"/>
        <end position="194"/>
    </location>
</feature>
<name>A0ABZ2KHA1_9BACT</name>
<dbReference type="Proteomes" id="UP001379533">
    <property type="component" value="Chromosome"/>
</dbReference>
<dbReference type="InterPro" id="IPR056509">
    <property type="entry name" value="Imm33-like"/>
</dbReference>
<dbReference type="RefSeq" id="WP_394848670.1">
    <property type="nucleotide sequence ID" value="NZ_CP089982.1"/>
</dbReference>
<evidence type="ECO:0000313" key="2">
    <source>
        <dbReference type="EMBL" id="WXA98053.1"/>
    </source>
</evidence>
<evidence type="ECO:0000259" key="1">
    <source>
        <dbReference type="Pfam" id="PF24719"/>
    </source>
</evidence>
<sequence length="211" mass="23039">MDDELGTYRARLGNHLVSLTCRSDFEDKARAFLDTLAELDAKPDATIFFGGLPFRISPTPSGLEVRQPDYLLGAAPGAEDIWTAWMADVSGALVLLTAQLRVTSIIGVEPCDYRIDQTITVLKEALDQERFCMVRQEPSSPNDSGWYLGSAENGPQDHAPANYAIVPLAALFRLRPAALRVLALPPGFLARFEGDALVGVGNEDDEEVYAR</sequence>